<evidence type="ECO:0000313" key="2">
    <source>
        <dbReference type="EMBL" id="CAI0425590.1"/>
    </source>
</evidence>
<keyword evidence="1" id="KW-1133">Transmembrane helix</keyword>
<sequence>MVSWQVGMNEVQVLDFHLSFLYVHHPSLWIWLMQVELDVCAIDCFAWRVELLIALLWLWFMVSLHGIFLFIGVCNR</sequence>
<keyword evidence="3" id="KW-1185">Reference proteome</keyword>
<keyword evidence="1" id="KW-0472">Membrane</keyword>
<name>A0AAV0KV30_9ROSI</name>
<feature type="transmembrane region" description="Helical" evidence="1">
    <location>
        <begin position="51"/>
        <end position="74"/>
    </location>
</feature>
<proteinExistence type="predicted"/>
<dbReference type="AlphaFoldDB" id="A0AAV0KV30"/>
<reference evidence="2" key="1">
    <citation type="submission" date="2022-08" db="EMBL/GenBank/DDBJ databases">
        <authorList>
            <person name="Gutierrez-Valencia J."/>
        </authorList>
    </citation>
    <scope>NUCLEOTIDE SEQUENCE</scope>
</reference>
<protein>
    <submittedName>
        <fullName evidence="2">Uncharacterized protein</fullName>
    </submittedName>
</protein>
<gene>
    <name evidence="2" type="ORF">LITE_LOCUS20463</name>
</gene>
<dbReference type="Proteomes" id="UP001154282">
    <property type="component" value="Unassembled WGS sequence"/>
</dbReference>
<dbReference type="EMBL" id="CAMGYJ010000005">
    <property type="protein sequence ID" value="CAI0425590.1"/>
    <property type="molecule type" value="Genomic_DNA"/>
</dbReference>
<keyword evidence="1" id="KW-0812">Transmembrane</keyword>
<evidence type="ECO:0000256" key="1">
    <source>
        <dbReference type="SAM" id="Phobius"/>
    </source>
</evidence>
<accession>A0AAV0KV30</accession>
<organism evidence="2 3">
    <name type="scientific">Linum tenue</name>
    <dbReference type="NCBI Taxonomy" id="586396"/>
    <lineage>
        <taxon>Eukaryota</taxon>
        <taxon>Viridiplantae</taxon>
        <taxon>Streptophyta</taxon>
        <taxon>Embryophyta</taxon>
        <taxon>Tracheophyta</taxon>
        <taxon>Spermatophyta</taxon>
        <taxon>Magnoliopsida</taxon>
        <taxon>eudicotyledons</taxon>
        <taxon>Gunneridae</taxon>
        <taxon>Pentapetalae</taxon>
        <taxon>rosids</taxon>
        <taxon>fabids</taxon>
        <taxon>Malpighiales</taxon>
        <taxon>Linaceae</taxon>
        <taxon>Linum</taxon>
    </lineage>
</organism>
<evidence type="ECO:0000313" key="3">
    <source>
        <dbReference type="Proteomes" id="UP001154282"/>
    </source>
</evidence>
<comment type="caution">
    <text evidence="2">The sequence shown here is derived from an EMBL/GenBank/DDBJ whole genome shotgun (WGS) entry which is preliminary data.</text>
</comment>